<feature type="transmembrane region" description="Helical" evidence="10">
    <location>
        <begin position="162"/>
        <end position="187"/>
    </location>
</feature>
<dbReference type="InterPro" id="IPR050368">
    <property type="entry name" value="ClC-type_chloride_channel"/>
</dbReference>
<comment type="subcellular location">
    <subcellularLocation>
        <location evidence="1">Membrane</location>
        <topology evidence="1">Multi-pass membrane protein</topology>
    </subcellularLocation>
</comment>
<evidence type="ECO:0000313" key="11">
    <source>
        <dbReference type="EMBL" id="MDH1177485.1"/>
    </source>
</evidence>
<keyword evidence="9" id="KW-0407">Ion channel</keyword>
<evidence type="ECO:0000256" key="7">
    <source>
        <dbReference type="ARBA" id="ARBA00023173"/>
    </source>
</evidence>
<keyword evidence="3 10" id="KW-0812">Transmembrane</keyword>
<dbReference type="InterPro" id="IPR001807">
    <property type="entry name" value="ClC"/>
</dbReference>
<evidence type="ECO:0000256" key="5">
    <source>
        <dbReference type="ARBA" id="ARBA00023065"/>
    </source>
</evidence>
<evidence type="ECO:0000256" key="6">
    <source>
        <dbReference type="ARBA" id="ARBA00023136"/>
    </source>
</evidence>
<feature type="transmembrane region" description="Helical" evidence="10">
    <location>
        <begin position="234"/>
        <end position="255"/>
    </location>
</feature>
<feature type="transmembrane region" description="Helical" evidence="10">
    <location>
        <begin position="307"/>
        <end position="326"/>
    </location>
</feature>
<feature type="transmembrane region" description="Helical" evidence="10">
    <location>
        <begin position="363"/>
        <end position="389"/>
    </location>
</feature>
<dbReference type="GO" id="GO:0034707">
    <property type="term" value="C:chloride channel complex"/>
    <property type="evidence" value="ECO:0007669"/>
    <property type="project" value="UniProtKB-KW"/>
</dbReference>
<keyword evidence="2" id="KW-0813">Transport</keyword>
<keyword evidence="7" id="KW-0869">Chloride channel</keyword>
<dbReference type="InterPro" id="IPR014743">
    <property type="entry name" value="Cl-channel_core"/>
</dbReference>
<keyword evidence="5" id="KW-0406">Ion transport</keyword>
<dbReference type="EMBL" id="JAOBZK010000005">
    <property type="protein sequence ID" value="MDH1177485.1"/>
    <property type="molecule type" value="Genomic_DNA"/>
</dbReference>
<evidence type="ECO:0000256" key="9">
    <source>
        <dbReference type="ARBA" id="ARBA00023303"/>
    </source>
</evidence>
<organism evidence="11 12">
    <name type="scientific">Achromobacter mucicolens</name>
    <dbReference type="NCBI Taxonomy" id="1389922"/>
    <lineage>
        <taxon>Bacteria</taxon>
        <taxon>Pseudomonadati</taxon>
        <taxon>Pseudomonadota</taxon>
        <taxon>Betaproteobacteria</taxon>
        <taxon>Burkholderiales</taxon>
        <taxon>Alcaligenaceae</taxon>
        <taxon>Achromobacter</taxon>
    </lineage>
</organism>
<protein>
    <submittedName>
        <fullName evidence="11">Chloride channel protein</fullName>
    </submittedName>
</protein>
<keyword evidence="4 10" id="KW-1133">Transmembrane helix</keyword>
<evidence type="ECO:0000256" key="10">
    <source>
        <dbReference type="SAM" id="Phobius"/>
    </source>
</evidence>
<dbReference type="Gene3D" id="1.10.3080.10">
    <property type="entry name" value="Clc chloride channel"/>
    <property type="match status" value="1"/>
</dbReference>
<dbReference type="Proteomes" id="UP001158644">
    <property type="component" value="Unassembled WGS sequence"/>
</dbReference>
<dbReference type="PANTHER" id="PTHR43427:SF6">
    <property type="entry name" value="CHLORIDE CHANNEL PROTEIN CLC-E"/>
    <property type="match status" value="1"/>
</dbReference>
<dbReference type="SUPFAM" id="SSF81340">
    <property type="entry name" value="Clc chloride channel"/>
    <property type="match status" value="1"/>
</dbReference>
<evidence type="ECO:0000256" key="8">
    <source>
        <dbReference type="ARBA" id="ARBA00023214"/>
    </source>
</evidence>
<sequence>MNDLKPDDPSWLRPRFLLAVILTGLFAGLGGMLLGMLLHAVQHLAYGYAEGQVVSHETFLEGVQAASGQRRVMALVLCGVAAGGGWWLIHRYGRPLVSVKAAVSDATRGMPALTTMAHAILQIVTVGLGSPLGREVAPREVGALAGGRLAALLRLPPAQHSLVIACGAGAGLAAVYNVPLGATLFVLEVLVGSFAWPAVAAALAACCIGAVVAWAGLGNVIQYAVPPMQISSSLVVWAIVAGPVFGCAAHVWQRLTEAARRNAARGWRLPVACLINFTLLGLLAIYLPALLGNGKGPAQLSFDNDLTLALAATLALMKVAVVVCTLRAGAAGGLLTPAVAVGASMAVVLGGLWSMAWPDSPPGAFAVVGAAAFLAASMRMPLTAVVLILEFTRVDQPFLVPVIVAVAGSVLASRYCDARGARLAPAPAPEAATRNAP</sequence>
<reference evidence="11 12" key="1">
    <citation type="submission" date="2022-09" db="EMBL/GenBank/DDBJ databases">
        <title>Intensive care unit water sources are persistently colonized with multi-drug resistant bacteria and are the site of extensive horizontal gene transfer of antibiotic resistance genes.</title>
        <authorList>
            <person name="Diorio-Toth L."/>
        </authorList>
    </citation>
    <scope>NUCLEOTIDE SEQUENCE [LARGE SCALE GENOMIC DNA]</scope>
    <source>
        <strain evidence="11 12">GD03967</strain>
    </source>
</reference>
<dbReference type="PRINTS" id="PR00762">
    <property type="entry name" value="CLCHANNEL"/>
</dbReference>
<evidence type="ECO:0000256" key="2">
    <source>
        <dbReference type="ARBA" id="ARBA00022448"/>
    </source>
</evidence>
<name>A0ABD4YPZ5_9BURK</name>
<comment type="caution">
    <text evidence="11">The sequence shown here is derived from an EMBL/GenBank/DDBJ whole genome shotgun (WGS) entry which is preliminary data.</text>
</comment>
<gene>
    <name evidence="11" type="ORF">N5C72_05340</name>
</gene>
<evidence type="ECO:0000256" key="3">
    <source>
        <dbReference type="ARBA" id="ARBA00022692"/>
    </source>
</evidence>
<dbReference type="AlphaFoldDB" id="A0ABD4YPZ5"/>
<feature type="transmembrane region" description="Helical" evidence="10">
    <location>
        <begin position="72"/>
        <end position="89"/>
    </location>
</feature>
<evidence type="ECO:0000256" key="1">
    <source>
        <dbReference type="ARBA" id="ARBA00004141"/>
    </source>
</evidence>
<dbReference type="Pfam" id="PF00654">
    <property type="entry name" value="Voltage_CLC"/>
    <property type="match status" value="1"/>
</dbReference>
<dbReference type="PANTHER" id="PTHR43427">
    <property type="entry name" value="CHLORIDE CHANNEL PROTEIN CLC-E"/>
    <property type="match status" value="1"/>
</dbReference>
<keyword evidence="8" id="KW-0868">Chloride</keyword>
<feature type="transmembrane region" description="Helical" evidence="10">
    <location>
        <begin position="267"/>
        <end position="287"/>
    </location>
</feature>
<evidence type="ECO:0000313" key="12">
    <source>
        <dbReference type="Proteomes" id="UP001158644"/>
    </source>
</evidence>
<dbReference type="RefSeq" id="WP_279989780.1">
    <property type="nucleotide sequence ID" value="NZ_JAOBZK010000005.1"/>
</dbReference>
<dbReference type="GO" id="GO:0005254">
    <property type="term" value="F:chloride channel activity"/>
    <property type="evidence" value="ECO:0007669"/>
    <property type="project" value="UniProtKB-KW"/>
</dbReference>
<keyword evidence="6 10" id="KW-0472">Membrane</keyword>
<feature type="transmembrane region" description="Helical" evidence="10">
    <location>
        <begin position="16"/>
        <end position="38"/>
    </location>
</feature>
<accession>A0ABD4YPZ5</accession>
<feature type="transmembrane region" description="Helical" evidence="10">
    <location>
        <begin position="194"/>
        <end position="214"/>
    </location>
</feature>
<feature type="transmembrane region" description="Helical" evidence="10">
    <location>
        <begin position="338"/>
        <end position="357"/>
    </location>
</feature>
<evidence type="ECO:0000256" key="4">
    <source>
        <dbReference type="ARBA" id="ARBA00022989"/>
    </source>
</evidence>
<proteinExistence type="predicted"/>